<evidence type="ECO:0000313" key="3">
    <source>
        <dbReference type="Proteomes" id="UP001300096"/>
    </source>
</evidence>
<accession>A0ABT0FI93</accession>
<keyword evidence="3" id="KW-1185">Reference proteome</keyword>
<gene>
    <name evidence="2" type="ORF">KZC51_16725</name>
</gene>
<protein>
    <submittedName>
        <fullName evidence="2">Uncharacterized protein</fullName>
    </submittedName>
</protein>
<evidence type="ECO:0000313" key="2">
    <source>
        <dbReference type="EMBL" id="MCK2037775.1"/>
    </source>
</evidence>
<comment type="caution">
    <text evidence="2">The sequence shown here is derived from an EMBL/GenBank/DDBJ whole genome shotgun (WGS) entry which is preliminary data.</text>
</comment>
<evidence type="ECO:0000256" key="1">
    <source>
        <dbReference type="SAM" id="MobiDB-lite"/>
    </source>
</evidence>
<feature type="region of interest" description="Disordered" evidence="1">
    <location>
        <begin position="71"/>
        <end position="92"/>
    </location>
</feature>
<name>A0ABT0FI93_9MICO</name>
<dbReference type="RefSeq" id="WP_247631136.1">
    <property type="nucleotide sequence ID" value="NZ_JAHWXN010000002.1"/>
</dbReference>
<dbReference type="EMBL" id="JAHWXN010000002">
    <property type="protein sequence ID" value="MCK2037775.1"/>
    <property type="molecule type" value="Genomic_DNA"/>
</dbReference>
<reference evidence="2 3" key="1">
    <citation type="submission" date="2021-06" db="EMBL/GenBank/DDBJ databases">
        <title>Genome-based taxonomic framework of Microbacterium strains isolated from marine environment, the description of four new species and reclassification of four preexisting species.</title>
        <authorList>
            <person name="Lee S.D."/>
            <person name="Kim S.-M."/>
            <person name="Byeon Y.-S."/>
            <person name="Yang H.L."/>
            <person name="Kim I.S."/>
        </authorList>
    </citation>
    <scope>NUCLEOTIDE SEQUENCE [LARGE SCALE GENOMIC DNA]</scope>
    <source>
        <strain evidence="2 3">SSW1-49</strain>
    </source>
</reference>
<proteinExistence type="predicted"/>
<dbReference type="Proteomes" id="UP001300096">
    <property type="component" value="Unassembled WGS sequence"/>
</dbReference>
<sequence>MTAAQEEFADIVSADAEWIASEFAQIVAVLAAESTATATVPRPAEERGALRGRRTAPVVELWVRALSERVRAPPQGAAARGRSHHPLRPDGS</sequence>
<organism evidence="2 3">
    <name type="scientific">Microbacterium croceum</name>
    <dbReference type="NCBI Taxonomy" id="2851645"/>
    <lineage>
        <taxon>Bacteria</taxon>
        <taxon>Bacillati</taxon>
        <taxon>Actinomycetota</taxon>
        <taxon>Actinomycetes</taxon>
        <taxon>Micrococcales</taxon>
        <taxon>Microbacteriaceae</taxon>
        <taxon>Microbacterium</taxon>
    </lineage>
</organism>